<dbReference type="Pfam" id="PF00750">
    <property type="entry name" value="tRNA-synt_1d"/>
    <property type="match status" value="1"/>
</dbReference>
<dbReference type="EMBL" id="CP141614">
    <property type="protein sequence ID" value="WRP15110.1"/>
    <property type="molecule type" value="Genomic_DNA"/>
</dbReference>
<keyword evidence="4 8" id="KW-0067">ATP-binding</keyword>
<dbReference type="Proteomes" id="UP001333102">
    <property type="component" value="Chromosome"/>
</dbReference>
<dbReference type="InterPro" id="IPR009080">
    <property type="entry name" value="tRNAsynth_Ia_anticodon-bd"/>
</dbReference>
<organism evidence="12 13">
    <name type="scientific">Geochorda subterranea</name>
    <dbReference type="NCBI Taxonomy" id="3109564"/>
    <lineage>
        <taxon>Bacteria</taxon>
        <taxon>Bacillati</taxon>
        <taxon>Bacillota</taxon>
        <taxon>Limnochordia</taxon>
        <taxon>Limnochordales</taxon>
        <taxon>Geochordaceae</taxon>
        <taxon>Geochorda</taxon>
    </lineage>
</organism>
<dbReference type="InterPro" id="IPR008909">
    <property type="entry name" value="DALR_anticod-bd"/>
</dbReference>
<dbReference type="SUPFAM" id="SSF55190">
    <property type="entry name" value="Arginyl-tRNA synthetase (ArgRS), N-terminal 'additional' domain"/>
    <property type="match status" value="1"/>
</dbReference>
<dbReference type="PANTHER" id="PTHR11956">
    <property type="entry name" value="ARGINYL-TRNA SYNTHETASE"/>
    <property type="match status" value="1"/>
</dbReference>
<evidence type="ECO:0000256" key="6">
    <source>
        <dbReference type="ARBA" id="ARBA00023146"/>
    </source>
</evidence>
<evidence type="ECO:0000256" key="4">
    <source>
        <dbReference type="ARBA" id="ARBA00022840"/>
    </source>
</evidence>
<evidence type="ECO:0000256" key="3">
    <source>
        <dbReference type="ARBA" id="ARBA00022741"/>
    </source>
</evidence>
<proteinExistence type="inferred from homology"/>
<dbReference type="HAMAP" id="MF_00123">
    <property type="entry name" value="Arg_tRNA_synth"/>
    <property type="match status" value="1"/>
</dbReference>
<evidence type="ECO:0000259" key="11">
    <source>
        <dbReference type="SMART" id="SM01016"/>
    </source>
</evidence>
<keyword evidence="6 8" id="KW-0030">Aminoacyl-tRNA synthetase</keyword>
<evidence type="ECO:0000256" key="8">
    <source>
        <dbReference type="HAMAP-Rule" id="MF_00123"/>
    </source>
</evidence>
<dbReference type="Pfam" id="PF05746">
    <property type="entry name" value="DALR_1"/>
    <property type="match status" value="1"/>
</dbReference>
<name>A0ABZ1BRH1_9FIRM</name>
<dbReference type="Gene3D" id="3.40.50.620">
    <property type="entry name" value="HUPs"/>
    <property type="match status" value="1"/>
</dbReference>
<evidence type="ECO:0000256" key="7">
    <source>
        <dbReference type="ARBA" id="ARBA00049339"/>
    </source>
</evidence>
<dbReference type="SMART" id="SM00836">
    <property type="entry name" value="DALR_1"/>
    <property type="match status" value="1"/>
</dbReference>
<dbReference type="InterPro" id="IPR014729">
    <property type="entry name" value="Rossmann-like_a/b/a_fold"/>
</dbReference>
<protein>
    <recommendedName>
        <fullName evidence="8">Arginine--tRNA ligase</fullName>
        <ecNumber evidence="8">6.1.1.19</ecNumber>
    </recommendedName>
    <alternativeName>
        <fullName evidence="8">Arginyl-tRNA synthetase</fullName>
        <shortName evidence="8">ArgRS</shortName>
    </alternativeName>
</protein>
<keyword evidence="2 8" id="KW-0436">Ligase</keyword>
<dbReference type="GO" id="GO:0004814">
    <property type="term" value="F:arginine-tRNA ligase activity"/>
    <property type="evidence" value="ECO:0007669"/>
    <property type="project" value="UniProtKB-EC"/>
</dbReference>
<evidence type="ECO:0000313" key="12">
    <source>
        <dbReference type="EMBL" id="WRP15110.1"/>
    </source>
</evidence>
<dbReference type="Pfam" id="PF03485">
    <property type="entry name" value="Arg_tRNA_synt_N"/>
    <property type="match status" value="1"/>
</dbReference>
<dbReference type="CDD" id="cd00671">
    <property type="entry name" value="ArgRS_core"/>
    <property type="match status" value="1"/>
</dbReference>
<dbReference type="InterPro" id="IPR036695">
    <property type="entry name" value="Arg-tRNA-synth_N_sf"/>
</dbReference>
<dbReference type="EC" id="6.1.1.19" evidence="8"/>
<gene>
    <name evidence="8 12" type="primary">argS</name>
    <name evidence="12" type="ORF">VLY81_02740</name>
</gene>
<comment type="subcellular location">
    <subcellularLocation>
        <location evidence="8">Cytoplasm</location>
    </subcellularLocation>
</comment>
<dbReference type="SUPFAM" id="SSF47323">
    <property type="entry name" value="Anticodon-binding domain of a subclass of class I aminoacyl-tRNA synthetases"/>
    <property type="match status" value="1"/>
</dbReference>
<comment type="similarity">
    <text evidence="1 8 9">Belongs to the class-I aminoacyl-tRNA synthetase family.</text>
</comment>
<feature type="domain" description="DALR anticodon binding" evidence="10">
    <location>
        <begin position="455"/>
        <end position="576"/>
    </location>
</feature>
<feature type="domain" description="Arginyl tRNA synthetase N-terminal" evidence="11">
    <location>
        <begin position="9"/>
        <end position="114"/>
    </location>
</feature>
<dbReference type="RefSeq" id="WP_324669500.1">
    <property type="nucleotide sequence ID" value="NZ_CP141614.1"/>
</dbReference>
<dbReference type="InterPro" id="IPR005148">
    <property type="entry name" value="Arg-tRNA-synth_N"/>
</dbReference>
<evidence type="ECO:0000256" key="9">
    <source>
        <dbReference type="RuleBase" id="RU363038"/>
    </source>
</evidence>
<keyword evidence="5 8" id="KW-0648">Protein biosynthesis</keyword>
<dbReference type="SMART" id="SM01016">
    <property type="entry name" value="Arg_tRNA_synt_N"/>
    <property type="match status" value="1"/>
</dbReference>
<dbReference type="PRINTS" id="PR01038">
    <property type="entry name" value="TRNASYNTHARG"/>
</dbReference>
<accession>A0ABZ1BRH1</accession>
<keyword evidence="8" id="KW-0963">Cytoplasm</keyword>
<reference evidence="13" key="1">
    <citation type="submission" date="2023-12" db="EMBL/GenBank/DDBJ databases">
        <title>Novel isolates from deep terrestrial aquifers shed light on the physiology and ecology of the class Limnochordia.</title>
        <authorList>
            <person name="Karnachuk O.V."/>
            <person name="Lukina A.P."/>
            <person name="Avakyan M.R."/>
            <person name="Kadnikov V."/>
            <person name="Begmatov S."/>
            <person name="Beletsky A.V."/>
            <person name="Mardanov A.V."/>
            <person name="Ravin N.V."/>
        </authorList>
    </citation>
    <scope>NUCLEOTIDE SEQUENCE [LARGE SCALE GENOMIC DNA]</scope>
    <source>
        <strain evidence="13">LN</strain>
    </source>
</reference>
<evidence type="ECO:0000259" key="10">
    <source>
        <dbReference type="SMART" id="SM00836"/>
    </source>
</evidence>
<evidence type="ECO:0000256" key="1">
    <source>
        <dbReference type="ARBA" id="ARBA00005594"/>
    </source>
</evidence>
<dbReference type="NCBIfam" id="TIGR00456">
    <property type="entry name" value="argS"/>
    <property type="match status" value="1"/>
</dbReference>
<dbReference type="Gene3D" id="3.30.1360.70">
    <property type="entry name" value="Arginyl tRNA synthetase N-terminal domain"/>
    <property type="match status" value="1"/>
</dbReference>
<comment type="catalytic activity">
    <reaction evidence="7 8">
        <text>tRNA(Arg) + L-arginine + ATP = L-arginyl-tRNA(Arg) + AMP + diphosphate</text>
        <dbReference type="Rhea" id="RHEA:20301"/>
        <dbReference type="Rhea" id="RHEA-COMP:9658"/>
        <dbReference type="Rhea" id="RHEA-COMP:9673"/>
        <dbReference type="ChEBI" id="CHEBI:30616"/>
        <dbReference type="ChEBI" id="CHEBI:32682"/>
        <dbReference type="ChEBI" id="CHEBI:33019"/>
        <dbReference type="ChEBI" id="CHEBI:78442"/>
        <dbReference type="ChEBI" id="CHEBI:78513"/>
        <dbReference type="ChEBI" id="CHEBI:456215"/>
        <dbReference type="EC" id="6.1.1.19"/>
    </reaction>
</comment>
<dbReference type="PANTHER" id="PTHR11956:SF5">
    <property type="entry name" value="ARGININE--TRNA LIGASE, CYTOPLASMIC"/>
    <property type="match status" value="1"/>
</dbReference>
<keyword evidence="3 8" id="KW-0547">Nucleotide-binding</keyword>
<dbReference type="InterPro" id="IPR035684">
    <property type="entry name" value="ArgRS_core"/>
</dbReference>
<sequence length="576" mass="63594">MRSALDVKRALGDAVVASLQALSREQGLGPLPAEWEDRARAIEVPKDPAFGDFASGAAMATAGHFHMPPRRIAEALAERLRSLAGAGGGAAPLPPSLQLTSVEVAGPGFVNMRLDGRWLLEVASSLLRDGPRSGVPDIGQGRRVQIEFVSANPTGPMNVVNARAAAVGDAMARLLEAVGFRVTREYYVNDAGRQARLFAESVAARMAEILGEPHLFPEDGYPGEYVREIAEELLREEPTLARVAPAERLERLRDAAVDRMLGRQRGDLEAFGVHFDVWFRERALHEQGRVQQVLQELERRGFLYEAEGARWLRSTAFGDDKDRVVVKSDGALTYLASDIAYHDDKFRRGFDLVIDIWGPDHHGYVARMKAAMQALGYAPERLEIVILQLVSLVRGGEAVRMSKRAGEFVTLAELLDEVGADAARYFFLQRSPESPVEVDLDLATLQSMDNPVYYVQYAHARICSVFRQAEAEGVEPLGEVTAQQLAPLQSPHEQAVLKALAAYAEEVRDAALRREPQRIVQYVYQLASAFHSFYHEYRLLDPDPSTRRARLALAEATRRVLADALGLLGISAPDRM</sequence>
<evidence type="ECO:0000313" key="13">
    <source>
        <dbReference type="Proteomes" id="UP001333102"/>
    </source>
</evidence>
<keyword evidence="13" id="KW-1185">Reference proteome</keyword>
<evidence type="ECO:0000256" key="2">
    <source>
        <dbReference type="ARBA" id="ARBA00022598"/>
    </source>
</evidence>
<dbReference type="Gene3D" id="1.10.730.10">
    <property type="entry name" value="Isoleucyl-tRNA Synthetase, Domain 1"/>
    <property type="match status" value="1"/>
</dbReference>
<comment type="subunit">
    <text evidence="8">Monomer.</text>
</comment>
<dbReference type="SUPFAM" id="SSF52374">
    <property type="entry name" value="Nucleotidylyl transferase"/>
    <property type="match status" value="1"/>
</dbReference>
<dbReference type="InterPro" id="IPR001278">
    <property type="entry name" value="Arg-tRNA-ligase"/>
</dbReference>
<evidence type="ECO:0000256" key="5">
    <source>
        <dbReference type="ARBA" id="ARBA00022917"/>
    </source>
</evidence>
<feature type="short sequence motif" description="'HIGH' region" evidence="8">
    <location>
        <begin position="151"/>
        <end position="161"/>
    </location>
</feature>